<gene>
    <name evidence="1" type="ORF">OJ996_25365</name>
</gene>
<name>A0ABT3GAS4_9BACT</name>
<dbReference type="EMBL" id="JAPDDR010000021">
    <property type="protein sequence ID" value="MCW1916943.1"/>
    <property type="molecule type" value="Genomic_DNA"/>
</dbReference>
<keyword evidence="2" id="KW-1185">Reference proteome</keyword>
<dbReference type="Proteomes" id="UP001165653">
    <property type="component" value="Unassembled WGS sequence"/>
</dbReference>
<sequence length="229" mass="25262">MVARIQSSLDEQRSKKIAARISDLVAKLGLNPQQEARLKAHLEGQKPEVAIDGDEGSIRLNAKQTMSPKEQAESLDKLMKEMLTADQHEAYEGNKEAERNQRIEARTLRDMASLSQAVSLREDQRDAVYEILQNEARAQVDQSAEGGMQMGAFMNAEFAAPAGAEATVVQMNVDGPVDGMDHEQIMGKVREQEQARIDKQVERLSGVLDATQLAAYRSHLEQGPLLIGP</sequence>
<proteinExistence type="predicted"/>
<organism evidence="1 2">
    <name type="scientific">Luteolibacter rhizosphaerae</name>
    <dbReference type="NCBI Taxonomy" id="2989719"/>
    <lineage>
        <taxon>Bacteria</taxon>
        <taxon>Pseudomonadati</taxon>
        <taxon>Verrucomicrobiota</taxon>
        <taxon>Verrucomicrobiia</taxon>
        <taxon>Verrucomicrobiales</taxon>
        <taxon>Verrucomicrobiaceae</taxon>
        <taxon>Luteolibacter</taxon>
    </lineage>
</organism>
<evidence type="ECO:0000313" key="1">
    <source>
        <dbReference type="EMBL" id="MCW1916943.1"/>
    </source>
</evidence>
<reference evidence="1" key="1">
    <citation type="submission" date="2022-10" db="EMBL/GenBank/DDBJ databases">
        <title>Luteolibacter sp. GHJ8, whole genome shotgun sequencing project.</title>
        <authorList>
            <person name="Zhao G."/>
            <person name="Shen L."/>
        </authorList>
    </citation>
    <scope>NUCLEOTIDE SEQUENCE</scope>
    <source>
        <strain evidence="1">GHJ8</strain>
    </source>
</reference>
<accession>A0ABT3GAS4</accession>
<evidence type="ECO:0000313" key="2">
    <source>
        <dbReference type="Proteomes" id="UP001165653"/>
    </source>
</evidence>
<protein>
    <submittedName>
        <fullName evidence="1">Uncharacterized protein</fullName>
    </submittedName>
</protein>
<comment type="caution">
    <text evidence="1">The sequence shown here is derived from an EMBL/GenBank/DDBJ whole genome shotgun (WGS) entry which is preliminary data.</text>
</comment>